<organism evidence="6 7">
    <name type="scientific">Streptomyces venezuelae</name>
    <dbReference type="NCBI Taxonomy" id="54571"/>
    <lineage>
        <taxon>Bacteria</taxon>
        <taxon>Bacillati</taxon>
        <taxon>Actinomycetota</taxon>
        <taxon>Actinomycetes</taxon>
        <taxon>Kitasatosporales</taxon>
        <taxon>Streptomycetaceae</taxon>
        <taxon>Streptomyces</taxon>
    </lineage>
</organism>
<proteinExistence type="inferred from homology"/>
<name>A0A5P2ARK3_STRVZ</name>
<dbReference type="PROSITE" id="PS51257">
    <property type="entry name" value="PROKAR_LIPOPROTEIN"/>
    <property type="match status" value="1"/>
</dbReference>
<dbReference type="SMART" id="SM00062">
    <property type="entry name" value="PBPb"/>
    <property type="match status" value="1"/>
</dbReference>
<dbReference type="Gene3D" id="3.40.190.10">
    <property type="entry name" value="Periplasmic binding protein-like II"/>
    <property type="match status" value="2"/>
</dbReference>
<dbReference type="PANTHER" id="PTHR30085:SF6">
    <property type="entry name" value="ABC TRANSPORTER GLUTAMINE-BINDING PROTEIN GLNH"/>
    <property type="match status" value="1"/>
</dbReference>
<feature type="chain" id="PRO_5039203473" evidence="4">
    <location>
        <begin position="33"/>
        <end position="309"/>
    </location>
</feature>
<evidence type="ECO:0000256" key="2">
    <source>
        <dbReference type="ARBA" id="ARBA00022448"/>
    </source>
</evidence>
<dbReference type="InterPro" id="IPR001638">
    <property type="entry name" value="Solute-binding_3/MltF_N"/>
</dbReference>
<dbReference type="Proteomes" id="UP000324106">
    <property type="component" value="Chromosome"/>
</dbReference>
<evidence type="ECO:0000259" key="5">
    <source>
        <dbReference type="SMART" id="SM00062"/>
    </source>
</evidence>
<dbReference type="InterPro" id="IPR051455">
    <property type="entry name" value="Bact_solute-bind_prot3"/>
</dbReference>
<keyword evidence="2" id="KW-0813">Transport</keyword>
<dbReference type="EMBL" id="CP029194">
    <property type="protein sequence ID" value="QES20666.1"/>
    <property type="molecule type" value="Genomic_DNA"/>
</dbReference>
<reference evidence="6 7" key="1">
    <citation type="submission" date="2018-05" db="EMBL/GenBank/DDBJ databases">
        <title>Streptomyces venezuelae.</title>
        <authorList>
            <person name="Kim W."/>
            <person name="Lee N."/>
            <person name="Cho B.-K."/>
        </authorList>
    </citation>
    <scope>NUCLEOTIDE SEQUENCE [LARGE SCALE GENOMIC DNA]</scope>
    <source>
        <strain evidence="6 7">ATCC 15068</strain>
    </source>
</reference>
<evidence type="ECO:0000256" key="1">
    <source>
        <dbReference type="ARBA" id="ARBA00010333"/>
    </source>
</evidence>
<keyword evidence="3 4" id="KW-0732">Signal</keyword>
<dbReference type="GO" id="GO:0030288">
    <property type="term" value="C:outer membrane-bounded periplasmic space"/>
    <property type="evidence" value="ECO:0007669"/>
    <property type="project" value="TreeGrafter"/>
</dbReference>
<evidence type="ECO:0000313" key="7">
    <source>
        <dbReference type="Proteomes" id="UP000324106"/>
    </source>
</evidence>
<dbReference type="SUPFAM" id="SSF53850">
    <property type="entry name" value="Periplasmic binding protein-like II"/>
    <property type="match status" value="1"/>
</dbReference>
<dbReference type="Pfam" id="PF00497">
    <property type="entry name" value="SBP_bac_3"/>
    <property type="match status" value="1"/>
</dbReference>
<sequence length="309" mass="33437">MRSVRRRPGRAAGPWIGVLAVLTALATACTTAAPEPTLLGAGKKIRVAAKGDQPGTGFEPHDGEFEGFDITVTQEVLGRLGIDAASIRFDGVLSKNRAKSLREGDFDLVVATYSITLQRTLPVEEGGEGLDFVGPYASTPQGVLVRAADKDRYRGLSDLDGRQVCVWKGTTSLTELSKPAYQLIRLREEKDAGYCVKALKAGEVDAVSTDQLILYGFMEAEPTLAVVPGIAFGVINDYGIAMHRTPAHRKECERLREALKKYVSGNDWDRDLANDLPRVPVAARNEAKPTTAEIDALSCRERPANAKVD</sequence>
<evidence type="ECO:0000256" key="3">
    <source>
        <dbReference type="ARBA" id="ARBA00022729"/>
    </source>
</evidence>
<evidence type="ECO:0000256" key="4">
    <source>
        <dbReference type="SAM" id="SignalP"/>
    </source>
</evidence>
<evidence type="ECO:0000313" key="6">
    <source>
        <dbReference type="EMBL" id="QES20666.1"/>
    </source>
</evidence>
<dbReference type="GO" id="GO:0005576">
    <property type="term" value="C:extracellular region"/>
    <property type="evidence" value="ECO:0007669"/>
    <property type="project" value="TreeGrafter"/>
</dbReference>
<feature type="signal peptide" evidence="4">
    <location>
        <begin position="1"/>
        <end position="32"/>
    </location>
</feature>
<comment type="similarity">
    <text evidence="1">Belongs to the bacterial solute-binding protein 3 family.</text>
</comment>
<accession>A0A5P2ARK3</accession>
<dbReference type="AlphaFoldDB" id="A0A5P2ARK3"/>
<gene>
    <name evidence="6" type="ORF">DEJ46_17345</name>
</gene>
<dbReference type="PANTHER" id="PTHR30085">
    <property type="entry name" value="AMINO ACID ABC TRANSPORTER PERMEASE"/>
    <property type="match status" value="1"/>
</dbReference>
<protein>
    <submittedName>
        <fullName evidence="6">Glutamate transporter</fullName>
    </submittedName>
</protein>
<dbReference type="OrthoDB" id="3229768at2"/>
<feature type="domain" description="Solute-binding protein family 3/N-terminal" evidence="5">
    <location>
        <begin position="44"/>
        <end position="275"/>
    </location>
</feature>
<dbReference type="GO" id="GO:0006865">
    <property type="term" value="P:amino acid transport"/>
    <property type="evidence" value="ECO:0007669"/>
    <property type="project" value="TreeGrafter"/>
</dbReference>